<dbReference type="FunFam" id="2.40.150.20:FF:000007">
    <property type="entry name" value="50S ribosomal protein L14"/>
    <property type="match status" value="1"/>
</dbReference>
<keyword evidence="5 6" id="KW-0687">Ribonucleoprotein</keyword>
<dbReference type="PROSITE" id="PS00049">
    <property type="entry name" value="RIBOSOMAL_L14"/>
    <property type="match status" value="1"/>
</dbReference>
<evidence type="ECO:0000313" key="8">
    <source>
        <dbReference type="EMBL" id="AIG98910.1"/>
    </source>
</evidence>
<dbReference type="GO" id="GO:0003735">
    <property type="term" value="F:structural constituent of ribosome"/>
    <property type="evidence" value="ECO:0007669"/>
    <property type="project" value="InterPro"/>
</dbReference>
<dbReference type="GeneID" id="24795659"/>
<keyword evidence="4 6" id="KW-0689">Ribosomal protein</keyword>
<evidence type="ECO:0000256" key="7">
    <source>
        <dbReference type="RuleBase" id="RU003949"/>
    </source>
</evidence>
<dbReference type="HOGENOM" id="CLU_095071_3_0_2"/>
<dbReference type="GO" id="GO:0006412">
    <property type="term" value="P:translation"/>
    <property type="evidence" value="ECO:0007669"/>
    <property type="project" value="UniProtKB-UniRule"/>
</dbReference>
<dbReference type="InterPro" id="IPR000218">
    <property type="entry name" value="Ribosomal_uL14"/>
</dbReference>
<dbReference type="Pfam" id="PF00238">
    <property type="entry name" value="Ribosomal_L14"/>
    <property type="match status" value="1"/>
</dbReference>
<keyword evidence="2 6" id="KW-0699">rRNA-binding</keyword>
<dbReference type="EMBL" id="CP006577">
    <property type="protein sequence ID" value="AIG98910.1"/>
    <property type="molecule type" value="Genomic_DNA"/>
</dbReference>
<dbReference type="GO" id="GO:0070180">
    <property type="term" value="F:large ribosomal subunit rRNA binding"/>
    <property type="evidence" value="ECO:0007669"/>
    <property type="project" value="TreeGrafter"/>
</dbReference>
<dbReference type="Proteomes" id="UP000028501">
    <property type="component" value="Chromosome"/>
</dbReference>
<keyword evidence="3 6" id="KW-0694">RNA-binding</keyword>
<dbReference type="KEGG" id="afg:AFULGI_00021740"/>
<comment type="function">
    <text evidence="6">Binds to 23S rRNA. Forms part of two intersubunit bridges in the 70S ribosome.</text>
</comment>
<organism evidence="8 9">
    <name type="scientific">Archaeoglobus fulgidus DSM 8774</name>
    <dbReference type="NCBI Taxonomy" id="1344584"/>
    <lineage>
        <taxon>Archaea</taxon>
        <taxon>Methanobacteriati</taxon>
        <taxon>Methanobacteriota</taxon>
        <taxon>Archaeoglobi</taxon>
        <taxon>Archaeoglobales</taxon>
        <taxon>Archaeoglobaceae</taxon>
        <taxon>Archaeoglobus</taxon>
    </lineage>
</organism>
<dbReference type="InterPro" id="IPR019971">
    <property type="entry name" value="Ribosomal_uL14_arc"/>
</dbReference>
<gene>
    <name evidence="6" type="primary">rpl14</name>
    <name evidence="8" type="ORF">AFULGI_00021740</name>
</gene>
<dbReference type="CDD" id="cd00337">
    <property type="entry name" value="Ribosomal_uL14"/>
    <property type="match status" value="1"/>
</dbReference>
<dbReference type="GO" id="GO:0022625">
    <property type="term" value="C:cytosolic large ribosomal subunit"/>
    <property type="evidence" value="ECO:0007669"/>
    <property type="project" value="TreeGrafter"/>
</dbReference>
<dbReference type="HAMAP" id="MF_01367">
    <property type="entry name" value="Ribosomal_uL14"/>
    <property type="match status" value="1"/>
</dbReference>
<dbReference type="SUPFAM" id="SSF50193">
    <property type="entry name" value="Ribosomal protein L14"/>
    <property type="match status" value="1"/>
</dbReference>
<dbReference type="AlphaFoldDB" id="A0A075WES2"/>
<evidence type="ECO:0000256" key="6">
    <source>
        <dbReference type="HAMAP-Rule" id="MF_01367"/>
    </source>
</evidence>
<dbReference type="RefSeq" id="WP_010879408.1">
    <property type="nucleotide sequence ID" value="NZ_CP006577.1"/>
</dbReference>
<proteinExistence type="inferred from homology"/>
<evidence type="ECO:0000256" key="1">
    <source>
        <dbReference type="ARBA" id="ARBA00010745"/>
    </source>
</evidence>
<dbReference type="NCBIfam" id="NF006344">
    <property type="entry name" value="PRK08571.1"/>
    <property type="match status" value="1"/>
</dbReference>
<evidence type="ECO:0000256" key="4">
    <source>
        <dbReference type="ARBA" id="ARBA00022980"/>
    </source>
</evidence>
<name>A0A075WES2_ARCFL</name>
<evidence type="ECO:0000256" key="5">
    <source>
        <dbReference type="ARBA" id="ARBA00023274"/>
    </source>
</evidence>
<dbReference type="PANTHER" id="PTHR11761:SF8">
    <property type="entry name" value="LARGE RIBOSOMAL SUBUNIT PROTEIN UL14"/>
    <property type="match status" value="1"/>
</dbReference>
<dbReference type="NCBIfam" id="TIGR03673">
    <property type="entry name" value="uL14_arch"/>
    <property type="match status" value="1"/>
</dbReference>
<dbReference type="PANTHER" id="PTHR11761">
    <property type="entry name" value="50S/60S RIBOSOMAL PROTEIN L14/L23"/>
    <property type="match status" value="1"/>
</dbReference>
<accession>A0A075WES2</accession>
<dbReference type="Gene3D" id="2.40.150.20">
    <property type="entry name" value="Ribosomal protein L14"/>
    <property type="match status" value="1"/>
</dbReference>
<sequence length="132" mass="14494">MKAIRANIPRALPTGARLVCADNTGARELEIIAVKGYKGVRRRYPAAGVGDIVVVTVKKGTPEIRKQVHYAVIVRQRKEYRRPDGTRVKFEDNAAVITNERGEPRGSEIRGAVAREAAERFSKIGTIASVIV</sequence>
<protein>
    <recommendedName>
        <fullName evidence="6">Large ribosomal subunit protein uL14</fullName>
    </recommendedName>
</protein>
<comment type="subunit">
    <text evidence="6">Part of the 50S ribosomal subunit. Forms a cluster with proteins L3 and L24e, part of which may contact the 16S rRNA in 2 intersubunit bridges.</text>
</comment>
<evidence type="ECO:0000256" key="2">
    <source>
        <dbReference type="ARBA" id="ARBA00022730"/>
    </source>
</evidence>
<dbReference type="InterPro" id="IPR019972">
    <property type="entry name" value="Ribosomal_uL14_CS"/>
</dbReference>
<comment type="similarity">
    <text evidence="1 6 7">Belongs to the universal ribosomal protein uL14 family.</text>
</comment>
<evidence type="ECO:0000313" key="9">
    <source>
        <dbReference type="Proteomes" id="UP000028501"/>
    </source>
</evidence>
<reference evidence="8 9" key="1">
    <citation type="submission" date="2013-07" db="EMBL/GenBank/DDBJ databases">
        <title>Genome of Archaeoglobus fulgidus.</title>
        <authorList>
            <person name="Fiebig A."/>
            <person name="Birkeland N.-K."/>
        </authorList>
    </citation>
    <scope>NUCLEOTIDE SEQUENCE [LARGE SCALE GENOMIC DNA]</scope>
    <source>
        <strain evidence="8 9">DSM 8774</strain>
    </source>
</reference>
<dbReference type="SMART" id="SM01374">
    <property type="entry name" value="Ribosomal_L14"/>
    <property type="match status" value="1"/>
</dbReference>
<dbReference type="InterPro" id="IPR036853">
    <property type="entry name" value="Ribosomal_uL14_sf"/>
</dbReference>
<evidence type="ECO:0000256" key="3">
    <source>
        <dbReference type="ARBA" id="ARBA00022884"/>
    </source>
</evidence>
<dbReference type="SMR" id="A0A075WES2"/>